<protein>
    <submittedName>
        <fullName evidence="1">Uncharacterized protein</fullName>
    </submittedName>
</protein>
<sequence>MESFGSPDCYNRHSLIRYNIVMHMTKEMLRLSEEASRVIMFTICAGGVMGTAFILVMLFSLTDLETMLNISTHMRITEIIFQATNNRGATVVLAVLLGMCFLDGTIGCITSVSRRLYAIARDKRIVFPSFFRCFRKGHDVPFAAIMLCFFFNLCFGLLYLGSSTYPPVSGWQLISCIGPSVAFPAYPSTSRTLSPSPYEAATSSPNQTLSTPFKLGRWGAL</sequence>
<keyword evidence="2" id="KW-1185">Reference proteome</keyword>
<name>A0ACB6RF58_9PLEO</name>
<evidence type="ECO:0000313" key="2">
    <source>
        <dbReference type="Proteomes" id="UP000799755"/>
    </source>
</evidence>
<comment type="caution">
    <text evidence="1">The sequence shown here is derived from an EMBL/GenBank/DDBJ whole genome shotgun (WGS) entry which is preliminary data.</text>
</comment>
<accession>A0ACB6RF58</accession>
<proteinExistence type="predicted"/>
<reference evidence="1" key="1">
    <citation type="journal article" date="2020" name="Stud. Mycol.">
        <title>101 Dothideomycetes genomes: a test case for predicting lifestyles and emergence of pathogens.</title>
        <authorList>
            <person name="Haridas S."/>
            <person name="Albert R."/>
            <person name="Binder M."/>
            <person name="Bloem J."/>
            <person name="Labutti K."/>
            <person name="Salamov A."/>
            <person name="Andreopoulos B."/>
            <person name="Baker S."/>
            <person name="Barry K."/>
            <person name="Bills G."/>
            <person name="Bluhm B."/>
            <person name="Cannon C."/>
            <person name="Castanera R."/>
            <person name="Culley D."/>
            <person name="Daum C."/>
            <person name="Ezra D."/>
            <person name="Gonzalez J."/>
            <person name="Henrissat B."/>
            <person name="Kuo A."/>
            <person name="Liang C."/>
            <person name="Lipzen A."/>
            <person name="Lutzoni F."/>
            <person name="Magnuson J."/>
            <person name="Mondo S."/>
            <person name="Nolan M."/>
            <person name="Ohm R."/>
            <person name="Pangilinan J."/>
            <person name="Park H.-J."/>
            <person name="Ramirez L."/>
            <person name="Alfaro M."/>
            <person name="Sun H."/>
            <person name="Tritt A."/>
            <person name="Yoshinaga Y."/>
            <person name="Zwiers L.-H."/>
            <person name="Turgeon B."/>
            <person name="Goodwin S."/>
            <person name="Spatafora J."/>
            <person name="Crous P."/>
            <person name="Grigoriev I."/>
        </authorList>
    </citation>
    <scope>NUCLEOTIDE SEQUENCE</scope>
    <source>
        <strain evidence="1">ATCC 200398</strain>
    </source>
</reference>
<evidence type="ECO:0000313" key="1">
    <source>
        <dbReference type="EMBL" id="KAF2476960.1"/>
    </source>
</evidence>
<gene>
    <name evidence="1" type="ORF">BDR25DRAFT_370795</name>
</gene>
<dbReference type="EMBL" id="MU003493">
    <property type="protein sequence ID" value="KAF2476960.1"/>
    <property type="molecule type" value="Genomic_DNA"/>
</dbReference>
<organism evidence="1 2">
    <name type="scientific">Lindgomyces ingoldianus</name>
    <dbReference type="NCBI Taxonomy" id="673940"/>
    <lineage>
        <taxon>Eukaryota</taxon>
        <taxon>Fungi</taxon>
        <taxon>Dikarya</taxon>
        <taxon>Ascomycota</taxon>
        <taxon>Pezizomycotina</taxon>
        <taxon>Dothideomycetes</taxon>
        <taxon>Pleosporomycetidae</taxon>
        <taxon>Pleosporales</taxon>
        <taxon>Lindgomycetaceae</taxon>
        <taxon>Lindgomyces</taxon>
    </lineage>
</organism>
<dbReference type="Proteomes" id="UP000799755">
    <property type="component" value="Unassembled WGS sequence"/>
</dbReference>